<dbReference type="AlphaFoldDB" id="A0A7S7NSW5"/>
<keyword evidence="3" id="KW-1185">Reference proteome</keyword>
<dbReference type="KEGG" id="pfer:IRI77_04080"/>
<evidence type="ECO:0000313" key="2">
    <source>
        <dbReference type="EMBL" id="QOY89145.1"/>
    </source>
</evidence>
<dbReference type="SUPFAM" id="SSF103256">
    <property type="entry name" value="Hypothetical protein TM0160"/>
    <property type="match status" value="1"/>
</dbReference>
<dbReference type="Proteomes" id="UP000593892">
    <property type="component" value="Chromosome"/>
</dbReference>
<protein>
    <submittedName>
        <fullName evidence="2">Bifunctional nuclease family protein</fullName>
    </submittedName>
</protein>
<dbReference type="InterPro" id="IPR036104">
    <property type="entry name" value="BFN_sf"/>
</dbReference>
<dbReference type="EMBL" id="CP063849">
    <property type="protein sequence ID" value="QOY89145.1"/>
    <property type="molecule type" value="Genomic_DNA"/>
</dbReference>
<dbReference type="PANTHER" id="PTHR15160">
    <property type="entry name" value="VON HIPPEL-LINDAU PROTEIN"/>
    <property type="match status" value="1"/>
</dbReference>
<gene>
    <name evidence="2" type="ORF">IRI77_04080</name>
</gene>
<evidence type="ECO:0000313" key="3">
    <source>
        <dbReference type="Proteomes" id="UP000593892"/>
    </source>
</evidence>
<dbReference type="GO" id="GO:0004518">
    <property type="term" value="F:nuclease activity"/>
    <property type="evidence" value="ECO:0007669"/>
    <property type="project" value="InterPro"/>
</dbReference>
<dbReference type="InterPro" id="IPR003729">
    <property type="entry name" value="Bi_nuclease_dom"/>
</dbReference>
<dbReference type="PANTHER" id="PTHR15160:SF1">
    <property type="entry name" value="VON HIPPEL-LINDAU DISEASE TUMOR SUPPRESSOR"/>
    <property type="match status" value="1"/>
</dbReference>
<dbReference type="Pfam" id="PF02577">
    <property type="entry name" value="BFN_dom"/>
    <property type="match status" value="1"/>
</dbReference>
<dbReference type="Gene3D" id="3.10.690.10">
    <property type="entry name" value="Bifunctional nuclease domain"/>
    <property type="match status" value="1"/>
</dbReference>
<name>A0A7S7NSW5_PALFE</name>
<sequence length="161" mass="18217">MEVEMKIRGLMMDPVTNMPIVILKDANGGQILPIWVGIYEANAIALEIEKVSTPRPMTHDLIKNVLLGLETGVRKVVVSELRDDTFYAVIWLERDGEIISIDSRPSDALALALRLDCPIYVEEQVLKTSKSTANVSDKVTNEELRRWLEGLNDEDFGRYKM</sequence>
<reference evidence="2 3" key="1">
    <citation type="submission" date="2020-10" db="EMBL/GenBank/DDBJ databases">
        <title>Complete genome sequence of Paludibaculum fermentans P105T, a facultatively anaerobic acidobacterium capable of dissimilatory Fe(III) reduction.</title>
        <authorList>
            <person name="Dedysh S.N."/>
            <person name="Beletsky A.V."/>
            <person name="Kulichevskaya I.S."/>
            <person name="Mardanov A.V."/>
            <person name="Ravin N.V."/>
        </authorList>
    </citation>
    <scope>NUCLEOTIDE SEQUENCE [LARGE SCALE GENOMIC DNA]</scope>
    <source>
        <strain evidence="2 3">P105</strain>
    </source>
</reference>
<feature type="domain" description="BFN" evidence="1">
    <location>
        <begin position="2"/>
        <end position="133"/>
    </location>
</feature>
<evidence type="ECO:0000259" key="1">
    <source>
        <dbReference type="PROSITE" id="PS51658"/>
    </source>
</evidence>
<dbReference type="PROSITE" id="PS51658">
    <property type="entry name" value="BFN"/>
    <property type="match status" value="1"/>
</dbReference>
<proteinExistence type="predicted"/>
<accession>A0A7S7NSW5</accession>
<dbReference type="RefSeq" id="WP_194450807.1">
    <property type="nucleotide sequence ID" value="NZ_CP063849.1"/>
</dbReference>
<organism evidence="2 3">
    <name type="scientific">Paludibaculum fermentans</name>
    <dbReference type="NCBI Taxonomy" id="1473598"/>
    <lineage>
        <taxon>Bacteria</taxon>
        <taxon>Pseudomonadati</taxon>
        <taxon>Acidobacteriota</taxon>
        <taxon>Terriglobia</taxon>
        <taxon>Bryobacterales</taxon>
        <taxon>Bryobacteraceae</taxon>
        <taxon>Paludibaculum</taxon>
    </lineage>
</organism>